<dbReference type="GO" id="GO:0042910">
    <property type="term" value="F:xenobiotic transmembrane transporter activity"/>
    <property type="evidence" value="ECO:0007669"/>
    <property type="project" value="TreeGrafter"/>
</dbReference>
<proteinExistence type="predicted"/>
<reference evidence="2" key="1">
    <citation type="journal article" date="2020" name="mSystems">
        <title>Genome- and Community-Level Interaction Insights into Carbon Utilization and Element Cycling Functions of Hydrothermarchaeota in Hydrothermal Sediment.</title>
        <authorList>
            <person name="Zhou Z."/>
            <person name="Liu Y."/>
            <person name="Xu W."/>
            <person name="Pan J."/>
            <person name="Luo Z.H."/>
            <person name="Li M."/>
        </authorList>
    </citation>
    <scope>NUCLEOTIDE SEQUENCE [LARGE SCALE GENOMIC DNA]</scope>
    <source>
        <strain evidence="2">SpSt-479</strain>
    </source>
</reference>
<protein>
    <submittedName>
        <fullName evidence="2">Efflux RND transporter permease subunit</fullName>
    </submittedName>
</protein>
<feature type="transmembrane region" description="Helical" evidence="1">
    <location>
        <begin position="364"/>
        <end position="384"/>
    </location>
</feature>
<dbReference type="GO" id="GO:0005886">
    <property type="term" value="C:plasma membrane"/>
    <property type="evidence" value="ECO:0007669"/>
    <property type="project" value="TreeGrafter"/>
</dbReference>
<feature type="transmembrane region" description="Helical" evidence="1">
    <location>
        <begin position="885"/>
        <end position="905"/>
    </location>
</feature>
<feature type="transmembrane region" description="Helical" evidence="1">
    <location>
        <begin position="467"/>
        <end position="494"/>
    </location>
</feature>
<dbReference type="InterPro" id="IPR001036">
    <property type="entry name" value="Acrflvin-R"/>
</dbReference>
<feature type="transmembrane region" description="Helical" evidence="1">
    <location>
        <begin position="390"/>
        <end position="415"/>
    </location>
</feature>
<dbReference type="Gene3D" id="3.30.70.1430">
    <property type="entry name" value="Multidrug efflux transporter AcrB pore domain"/>
    <property type="match status" value="2"/>
</dbReference>
<dbReference type="PRINTS" id="PR00702">
    <property type="entry name" value="ACRIFLAVINRP"/>
</dbReference>
<dbReference type="Gene3D" id="3.30.70.1440">
    <property type="entry name" value="Multidrug efflux transporter AcrB pore domain"/>
    <property type="match status" value="1"/>
</dbReference>
<dbReference type="AlphaFoldDB" id="A0A7V2ZH86"/>
<feature type="transmembrane region" description="Helical" evidence="1">
    <location>
        <begin position="12"/>
        <end position="29"/>
    </location>
</feature>
<dbReference type="InterPro" id="IPR027463">
    <property type="entry name" value="AcrB_DN_DC_subdom"/>
</dbReference>
<organism evidence="2">
    <name type="scientific">Ignavibacterium album</name>
    <dbReference type="NCBI Taxonomy" id="591197"/>
    <lineage>
        <taxon>Bacteria</taxon>
        <taxon>Pseudomonadati</taxon>
        <taxon>Ignavibacteriota</taxon>
        <taxon>Ignavibacteria</taxon>
        <taxon>Ignavibacteriales</taxon>
        <taxon>Ignavibacteriaceae</taxon>
        <taxon>Ignavibacterium</taxon>
    </lineage>
</organism>
<feature type="transmembrane region" description="Helical" evidence="1">
    <location>
        <begin position="992"/>
        <end position="1015"/>
    </location>
</feature>
<keyword evidence="1" id="KW-0472">Membrane</keyword>
<dbReference type="SUPFAM" id="SSF82693">
    <property type="entry name" value="Multidrug efflux transporter AcrB pore domain, PN1, PN2, PC1 and PC2 subdomains"/>
    <property type="match status" value="3"/>
</dbReference>
<dbReference type="Pfam" id="PF00873">
    <property type="entry name" value="ACR_tran"/>
    <property type="match status" value="1"/>
</dbReference>
<feature type="transmembrane region" description="Helical" evidence="1">
    <location>
        <begin position="911"/>
        <end position="932"/>
    </location>
</feature>
<dbReference type="SUPFAM" id="SSF82714">
    <property type="entry name" value="Multidrug efflux transporter AcrB TolC docking domain, DN and DC subdomains"/>
    <property type="match status" value="2"/>
</dbReference>
<feature type="transmembrane region" description="Helical" evidence="1">
    <location>
        <begin position="859"/>
        <end position="878"/>
    </location>
</feature>
<comment type="caution">
    <text evidence="2">The sequence shown here is derived from an EMBL/GenBank/DDBJ whole genome shotgun (WGS) entry which is preliminary data.</text>
</comment>
<evidence type="ECO:0000256" key="1">
    <source>
        <dbReference type="SAM" id="Phobius"/>
    </source>
</evidence>
<dbReference type="SUPFAM" id="SSF82866">
    <property type="entry name" value="Multidrug efflux transporter AcrB transmembrane domain"/>
    <property type="match status" value="2"/>
</dbReference>
<dbReference type="PANTHER" id="PTHR32063">
    <property type="match status" value="1"/>
</dbReference>
<evidence type="ECO:0000313" key="2">
    <source>
        <dbReference type="EMBL" id="HFI89921.1"/>
    </source>
</evidence>
<feature type="transmembrane region" description="Helical" evidence="1">
    <location>
        <begin position="340"/>
        <end position="357"/>
    </location>
</feature>
<name>A0A7V2ZH86_9BACT</name>
<feature type="transmembrane region" description="Helical" evidence="1">
    <location>
        <begin position="962"/>
        <end position="980"/>
    </location>
</feature>
<dbReference type="Gene3D" id="3.30.70.1320">
    <property type="entry name" value="Multidrug efflux transporter AcrB pore domain like"/>
    <property type="match status" value="1"/>
</dbReference>
<dbReference type="Gene3D" id="1.20.1640.10">
    <property type="entry name" value="Multidrug efflux transporter AcrB transmembrane domain"/>
    <property type="match status" value="2"/>
</dbReference>
<keyword evidence="1" id="KW-0812">Transmembrane</keyword>
<feature type="transmembrane region" description="Helical" evidence="1">
    <location>
        <begin position="435"/>
        <end position="455"/>
    </location>
</feature>
<gene>
    <name evidence="2" type="ORF">ENS31_00155</name>
</gene>
<dbReference type="Gene3D" id="3.30.2090.10">
    <property type="entry name" value="Multidrug efflux transporter AcrB TolC docking domain, DN and DC subdomains"/>
    <property type="match status" value="2"/>
</dbReference>
<feature type="transmembrane region" description="Helical" evidence="1">
    <location>
        <begin position="530"/>
        <end position="551"/>
    </location>
</feature>
<dbReference type="EMBL" id="DSUJ01000002">
    <property type="protein sequence ID" value="HFI89921.1"/>
    <property type="molecule type" value="Genomic_DNA"/>
</dbReference>
<keyword evidence="1" id="KW-1133">Transmembrane helix</keyword>
<sequence length="1031" mass="114459">MFLAKVSINRPVLTTVGILIFLIFGLIAYNRLNLNLQPDVEIPFVTIQTIYPGAGPKEIETLITKRIEDAISTISQIERIESYSLDGASIIIIEFQLGKDVNVANQETKDKVDEIINELPSDAKKPIVQKVDLRLFPVVDVVLSGNLDSRQLYEIADKTLKDRFSQIDGVAKVQITGGQEREIRVQLDNKVVFENNISLPQLTQILQLHNMDIPGGYFQIGNQEYTVRLDGQFHNPESIRELEIPTAFGPKKIRQIADVLDAGKDIRQRATFFNVKKNFRNESVVRLGIIKSSEGNVVKVADAIRTSLPEIQAALPEGCKLEIVNDASEFVKASVDDTMSNIYLGVIFTAIVLFLFLHDWRSTLVVAMSMPTSIISTFLLLQVFDLSLNMMTLMGLSVSVGVLVANSIVVIENIFRYKKMGETIKQASFKGTSEVTVAVLASTLTNIVVFLPIANMSSMVGLWLRELALAAVFATIFSLLMSFTLTPLLSSLILSKEHKTGRLATWFNNFEAKQTEIYKKLLGYVLHTKFRSLMTFLGSIVIFILVVMIFGPKLGFEFIPQTDDGRVRITVELPAGYNLEETASTVRLIEDRIKRHKEVKHILTNLGKLSDLDVGTNMASIDVKLVDVKERDLKLLEAIPLFTKDLADIPNAKIKVDVGEDMGGGEAPIQFFLLGQDLDELERLKDETVRKLKDVPGLINFDNSSRAGKPEITIYPKREKLTEVGMTITDLAFTVRSAIEGIQSAKYREAGDEYDITVTLDDESVNSPEKIGNITIATQFGSFRLAQLADVKFTTGFTKILHRDKFTSVMFTGSAAPGYPLGDVTSEIEKRFKEINLPSGYSFRWGGNVKMMNDMIQDMIFAFFLAVLLTYMLLAAILESFWQPVIIMFTVLLGLLGVVLALFITNTSFSITSLMAIIMLIGIVVNNAILILDYTNQLRREQGYLPKDALMEACPTKLKPQIMASIAIILGMLPLALGIGDAGKEIRMPLGIVAIGGLLASTILTLFVIPAVYNLTSRAKFIDPMSREKVG</sequence>
<accession>A0A7V2ZH86</accession>
<dbReference type="PANTHER" id="PTHR32063:SF0">
    <property type="entry name" value="SWARMING MOTILITY PROTEIN SWRC"/>
    <property type="match status" value="1"/>
</dbReference>